<evidence type="ECO:0000256" key="1">
    <source>
        <dbReference type="ARBA" id="ARBA00004162"/>
    </source>
</evidence>
<comment type="similarity">
    <text evidence="2 7">Belongs to the ExbD/TolR family.</text>
</comment>
<evidence type="ECO:0000256" key="2">
    <source>
        <dbReference type="ARBA" id="ARBA00005811"/>
    </source>
</evidence>
<evidence type="ECO:0000256" key="5">
    <source>
        <dbReference type="ARBA" id="ARBA00022989"/>
    </source>
</evidence>
<name>A0ABU8W859_9BURK</name>
<comment type="subcellular location">
    <subcellularLocation>
        <location evidence="1">Cell membrane</location>
        <topology evidence="1">Single-pass membrane protein</topology>
    </subcellularLocation>
    <subcellularLocation>
        <location evidence="7">Cell membrane</location>
        <topology evidence="7">Single-pass type II membrane protein</topology>
    </subcellularLocation>
</comment>
<organism evidence="10 11">
    <name type="scientific">Variovorax humicola</name>
    <dbReference type="NCBI Taxonomy" id="1769758"/>
    <lineage>
        <taxon>Bacteria</taxon>
        <taxon>Pseudomonadati</taxon>
        <taxon>Pseudomonadota</taxon>
        <taxon>Betaproteobacteria</taxon>
        <taxon>Burkholderiales</taxon>
        <taxon>Comamonadaceae</taxon>
        <taxon>Variovorax</taxon>
    </lineage>
</organism>
<evidence type="ECO:0000256" key="3">
    <source>
        <dbReference type="ARBA" id="ARBA00022475"/>
    </source>
</evidence>
<evidence type="ECO:0000313" key="11">
    <source>
        <dbReference type="Proteomes" id="UP001363010"/>
    </source>
</evidence>
<evidence type="ECO:0000256" key="7">
    <source>
        <dbReference type="RuleBase" id="RU003879"/>
    </source>
</evidence>
<evidence type="ECO:0000313" key="10">
    <source>
        <dbReference type="EMBL" id="MEJ8826232.1"/>
    </source>
</evidence>
<feature type="compositionally biased region" description="Gly residues" evidence="8">
    <location>
        <begin position="10"/>
        <end position="23"/>
    </location>
</feature>
<protein>
    <submittedName>
        <fullName evidence="10">Biopolymer transporter ExbD</fullName>
    </submittedName>
</protein>
<dbReference type="Gene3D" id="3.30.420.270">
    <property type="match status" value="1"/>
</dbReference>
<evidence type="ECO:0000256" key="6">
    <source>
        <dbReference type="ARBA" id="ARBA00023136"/>
    </source>
</evidence>
<accession>A0ABU8W859</accession>
<keyword evidence="3" id="KW-1003">Cell membrane</keyword>
<dbReference type="PANTHER" id="PTHR30558:SF7">
    <property type="entry name" value="TOL-PAL SYSTEM PROTEIN TOLR"/>
    <property type="match status" value="1"/>
</dbReference>
<dbReference type="InterPro" id="IPR003400">
    <property type="entry name" value="ExbD"/>
</dbReference>
<dbReference type="Pfam" id="PF02472">
    <property type="entry name" value="ExbD"/>
    <property type="match status" value="1"/>
</dbReference>
<keyword evidence="5 9" id="KW-1133">Transmembrane helix</keyword>
<evidence type="ECO:0000256" key="9">
    <source>
        <dbReference type="SAM" id="Phobius"/>
    </source>
</evidence>
<proteinExistence type="inferred from homology"/>
<sequence length="151" mass="15841">MPFGRSALGSGSGSGGRAMGAGGQRPLSDINVTPLVDVMLVLLVIFIITAPLLASSIRLDLPQTDAGQPNEEPRFVSLVVDAKGAVYLNDEPMDDAQLAARLTQAAADDRNTEVQLRADQTVPYGKVVQLMGIANKAGLSRIGFVTEPPAR</sequence>
<evidence type="ECO:0000256" key="4">
    <source>
        <dbReference type="ARBA" id="ARBA00022692"/>
    </source>
</evidence>
<keyword evidence="7" id="KW-0653">Protein transport</keyword>
<keyword evidence="7" id="KW-0813">Transport</keyword>
<gene>
    <name evidence="10" type="ORF">WKW80_30130</name>
</gene>
<feature type="region of interest" description="Disordered" evidence="8">
    <location>
        <begin position="1"/>
        <end position="24"/>
    </location>
</feature>
<dbReference type="Proteomes" id="UP001363010">
    <property type="component" value="Unassembled WGS sequence"/>
</dbReference>
<dbReference type="RefSeq" id="WP_340367271.1">
    <property type="nucleotide sequence ID" value="NZ_JBBKZV010000031.1"/>
</dbReference>
<evidence type="ECO:0000256" key="8">
    <source>
        <dbReference type="SAM" id="MobiDB-lite"/>
    </source>
</evidence>
<dbReference type="PANTHER" id="PTHR30558">
    <property type="entry name" value="EXBD MEMBRANE COMPONENT OF PMF-DRIVEN MACROMOLECULE IMPORT SYSTEM"/>
    <property type="match status" value="1"/>
</dbReference>
<keyword evidence="6 9" id="KW-0472">Membrane</keyword>
<reference evidence="10 11" key="1">
    <citation type="submission" date="2024-03" db="EMBL/GenBank/DDBJ databases">
        <title>Novel species of the genus Variovorax.</title>
        <authorList>
            <person name="Liu Q."/>
            <person name="Xin Y.-H."/>
        </authorList>
    </citation>
    <scope>NUCLEOTIDE SEQUENCE [LARGE SCALE GENOMIC DNA]</scope>
    <source>
        <strain evidence="10 11">KACC 18501</strain>
    </source>
</reference>
<dbReference type="EMBL" id="JBBKZV010000031">
    <property type="protein sequence ID" value="MEJ8826232.1"/>
    <property type="molecule type" value="Genomic_DNA"/>
</dbReference>
<comment type="caution">
    <text evidence="10">The sequence shown here is derived from an EMBL/GenBank/DDBJ whole genome shotgun (WGS) entry which is preliminary data.</text>
</comment>
<feature type="transmembrane region" description="Helical" evidence="9">
    <location>
        <begin position="35"/>
        <end position="54"/>
    </location>
</feature>
<keyword evidence="4 7" id="KW-0812">Transmembrane</keyword>
<keyword evidence="11" id="KW-1185">Reference proteome</keyword>